<keyword evidence="2" id="KW-1185">Reference proteome</keyword>
<reference evidence="1 2" key="1">
    <citation type="submission" date="2018-06" db="EMBL/GenBank/DDBJ databases">
        <title>Genome analysis of cellulolytic fungus Trichoderma lentiforme CFAM-422.</title>
        <authorList>
            <person name="Steindorff A.S."/>
            <person name="Formighieri E.F."/>
            <person name="Midorikawa G.E.O."/>
            <person name="Tamietti M.S."/>
            <person name="Ramos E.Z."/>
            <person name="Silva A.S."/>
            <person name="Bon E.P.S."/>
            <person name="Mendes T.D."/>
            <person name="Damaso M.C.T."/>
            <person name="Favaro L.C.L."/>
        </authorList>
    </citation>
    <scope>NUCLEOTIDE SEQUENCE [LARGE SCALE GENOMIC DNA]</scope>
    <source>
        <strain evidence="1 2">CFAM-422</strain>
    </source>
</reference>
<comment type="caution">
    <text evidence="1">The sequence shown here is derived from an EMBL/GenBank/DDBJ whole genome shotgun (WGS) entry which is preliminary data.</text>
</comment>
<sequence>MIIQFFEQRSFFLEHQNLLKTIKNRQYMIKQQNQMGIKLEALKESSQKADASFDAAEGTPNASFDAAQGIPDGSCDAAQGILDASFDIEQRTPSRWLVTMPVEILLDIKDCLEPQWQTALALTCKRLMAILFREGNLPCLTKGELAEFLSTLSKDVPHAYFCWCCNMLRLLNPEADWDGQNHRSTVQAIENSMWTNGTQRRGNLYLSPPYFLFAETPTICFMTAYLVMNRHFYGASHGISLQSLQSSASYEEKLALSKCQCRYSYASSPSCKSTSGIFQPTLTISPRKKDLWRFSSQSTAKIVDGSLYIGRIFTMVGPLVRWEQIARLIESVRPGICQHLECAASLPRFCRHDRQASKKPVDRRLYIASLTGRWGDVLEDLKSESFNPEKGSCLLCATDYDISLEQHIKEKEWHFTLHTYHCLGPCRTPNDQLWAYFTSDFQDAHGFWGTSSERNSELEELQSRHLKLDHGGARRAWQRDNMITE</sequence>
<dbReference type="AlphaFoldDB" id="A0A9P4XPH3"/>
<gene>
    <name evidence="1" type="ORF">CFAM422_001641</name>
</gene>
<evidence type="ECO:0008006" key="3">
    <source>
        <dbReference type="Google" id="ProtNLM"/>
    </source>
</evidence>
<evidence type="ECO:0000313" key="1">
    <source>
        <dbReference type="EMBL" id="KAF3076405.1"/>
    </source>
</evidence>
<dbReference type="EMBL" id="QLNT01000002">
    <property type="protein sequence ID" value="KAF3076405.1"/>
    <property type="molecule type" value="Genomic_DNA"/>
</dbReference>
<accession>A0A9P4XPH3</accession>
<organism evidence="1 2">
    <name type="scientific">Trichoderma lentiforme</name>
    <dbReference type="NCBI Taxonomy" id="1567552"/>
    <lineage>
        <taxon>Eukaryota</taxon>
        <taxon>Fungi</taxon>
        <taxon>Dikarya</taxon>
        <taxon>Ascomycota</taxon>
        <taxon>Pezizomycotina</taxon>
        <taxon>Sordariomycetes</taxon>
        <taxon>Hypocreomycetidae</taxon>
        <taxon>Hypocreales</taxon>
        <taxon>Hypocreaceae</taxon>
        <taxon>Trichoderma</taxon>
    </lineage>
</organism>
<proteinExistence type="predicted"/>
<name>A0A9P4XPH3_9HYPO</name>
<dbReference type="Proteomes" id="UP000801864">
    <property type="component" value="Unassembled WGS sequence"/>
</dbReference>
<protein>
    <recommendedName>
        <fullName evidence="3">F-box domain-containing protein</fullName>
    </recommendedName>
</protein>
<evidence type="ECO:0000313" key="2">
    <source>
        <dbReference type="Proteomes" id="UP000801864"/>
    </source>
</evidence>